<feature type="compositionally biased region" description="Basic residues" evidence="1">
    <location>
        <begin position="83"/>
        <end position="92"/>
    </location>
</feature>
<proteinExistence type="predicted"/>
<dbReference type="InterPro" id="IPR038769">
    <property type="entry name" value="MTC4"/>
</dbReference>
<feature type="compositionally biased region" description="Basic and acidic residues" evidence="1">
    <location>
        <begin position="670"/>
        <end position="680"/>
    </location>
</feature>
<dbReference type="OrthoDB" id="5034579at2759"/>
<feature type="compositionally biased region" description="Polar residues" evidence="1">
    <location>
        <begin position="224"/>
        <end position="243"/>
    </location>
</feature>
<feature type="compositionally biased region" description="Basic and acidic residues" evidence="1">
    <location>
        <begin position="127"/>
        <end position="140"/>
    </location>
</feature>
<feature type="compositionally biased region" description="Low complexity" evidence="1">
    <location>
        <begin position="7"/>
        <end position="19"/>
    </location>
</feature>
<feature type="compositionally biased region" description="Polar residues" evidence="1">
    <location>
        <begin position="176"/>
        <end position="196"/>
    </location>
</feature>
<feature type="compositionally biased region" description="Polar residues" evidence="1">
    <location>
        <begin position="821"/>
        <end position="832"/>
    </location>
</feature>
<feature type="region of interest" description="Disordered" evidence="1">
    <location>
        <begin position="451"/>
        <end position="614"/>
    </location>
</feature>
<dbReference type="AlphaFoldDB" id="A0A2I2F4X8"/>
<evidence type="ECO:0000313" key="3">
    <source>
        <dbReference type="EMBL" id="PLB35709.1"/>
    </source>
</evidence>
<feature type="region of interest" description="Disordered" evidence="1">
    <location>
        <begin position="638"/>
        <end position="888"/>
    </location>
</feature>
<accession>A0A2I2F4X8</accession>
<feature type="transmembrane region" description="Helical" evidence="2">
    <location>
        <begin position="1123"/>
        <end position="1146"/>
    </location>
</feature>
<feature type="compositionally biased region" description="Low complexity" evidence="1">
    <location>
        <begin position="480"/>
        <end position="490"/>
    </location>
</feature>
<feature type="region of interest" description="Disordered" evidence="1">
    <location>
        <begin position="287"/>
        <end position="307"/>
    </location>
</feature>
<feature type="compositionally biased region" description="Polar residues" evidence="1">
    <location>
        <begin position="554"/>
        <end position="569"/>
    </location>
</feature>
<feature type="compositionally biased region" description="Basic residues" evidence="1">
    <location>
        <begin position="49"/>
        <end position="59"/>
    </location>
</feature>
<feature type="compositionally biased region" description="Low complexity" evidence="1">
    <location>
        <begin position="947"/>
        <end position="966"/>
    </location>
</feature>
<dbReference type="EMBL" id="KZ559159">
    <property type="protein sequence ID" value="PLB35709.1"/>
    <property type="molecule type" value="Genomic_DNA"/>
</dbReference>
<keyword evidence="2" id="KW-0472">Membrane</keyword>
<feature type="compositionally biased region" description="Basic and acidic residues" evidence="1">
    <location>
        <begin position="808"/>
        <end position="820"/>
    </location>
</feature>
<feature type="compositionally biased region" description="Pro residues" evidence="1">
    <location>
        <begin position="694"/>
        <end position="707"/>
    </location>
</feature>
<feature type="compositionally biased region" description="Polar residues" evidence="1">
    <location>
        <begin position="770"/>
        <end position="779"/>
    </location>
</feature>
<feature type="region of interest" description="Disordered" evidence="1">
    <location>
        <begin position="364"/>
        <end position="402"/>
    </location>
</feature>
<feature type="compositionally biased region" description="Low complexity" evidence="1">
    <location>
        <begin position="929"/>
        <end position="938"/>
    </location>
</feature>
<dbReference type="Proteomes" id="UP000234585">
    <property type="component" value="Unassembled WGS sequence"/>
</dbReference>
<feature type="compositionally biased region" description="Low complexity" evidence="1">
    <location>
        <begin position="638"/>
        <end position="655"/>
    </location>
</feature>
<evidence type="ECO:0000313" key="4">
    <source>
        <dbReference type="Proteomes" id="UP000234585"/>
    </source>
</evidence>
<dbReference type="PANTHER" id="PTHR38426:SF1">
    <property type="entry name" value="MAINTENANCE OF TELOMERE CAPPING PROTEIN 4"/>
    <property type="match status" value="1"/>
</dbReference>
<feature type="compositionally biased region" description="Low complexity" evidence="1">
    <location>
        <begin position="392"/>
        <end position="402"/>
    </location>
</feature>
<name>A0A2I2F4X8_ASPCN</name>
<feature type="compositionally biased region" description="Polar residues" evidence="1">
    <location>
        <begin position="586"/>
        <end position="595"/>
    </location>
</feature>
<keyword evidence="4" id="KW-1185">Reference proteome</keyword>
<dbReference type="PANTHER" id="PTHR38426">
    <property type="entry name" value="MAINTENANCE OF TELOMERE CAPPING PROTEIN 4"/>
    <property type="match status" value="1"/>
</dbReference>
<gene>
    <name evidence="3" type="ORF">BDW47DRAFT_110014</name>
</gene>
<dbReference type="STRING" id="41067.A0A2I2F4X8"/>
<evidence type="ECO:0000256" key="2">
    <source>
        <dbReference type="SAM" id="Phobius"/>
    </source>
</evidence>
<keyword evidence="2" id="KW-1133">Transmembrane helix</keyword>
<feature type="region of interest" description="Disordered" evidence="1">
    <location>
        <begin position="927"/>
        <end position="972"/>
    </location>
</feature>
<evidence type="ECO:0000256" key="1">
    <source>
        <dbReference type="SAM" id="MobiDB-lite"/>
    </source>
</evidence>
<organism evidence="3 4">
    <name type="scientific">Aspergillus candidus</name>
    <dbReference type="NCBI Taxonomy" id="41067"/>
    <lineage>
        <taxon>Eukaryota</taxon>
        <taxon>Fungi</taxon>
        <taxon>Dikarya</taxon>
        <taxon>Ascomycota</taxon>
        <taxon>Pezizomycotina</taxon>
        <taxon>Eurotiomycetes</taxon>
        <taxon>Eurotiomycetidae</taxon>
        <taxon>Eurotiales</taxon>
        <taxon>Aspergillaceae</taxon>
        <taxon>Aspergillus</taxon>
        <taxon>Aspergillus subgen. Circumdati</taxon>
    </lineage>
</organism>
<reference evidence="3 4" key="1">
    <citation type="submission" date="2017-12" db="EMBL/GenBank/DDBJ databases">
        <authorList>
            <consortium name="DOE Joint Genome Institute"/>
            <person name="Haridas S."/>
            <person name="Kjaerbolling I."/>
            <person name="Vesth T.C."/>
            <person name="Frisvad J.C."/>
            <person name="Nybo J.L."/>
            <person name="Theobald S."/>
            <person name="Kuo A."/>
            <person name="Bowyer P."/>
            <person name="Matsuda Y."/>
            <person name="Mondo S."/>
            <person name="Lyhne E.K."/>
            <person name="Kogle M.E."/>
            <person name="Clum A."/>
            <person name="Lipzen A."/>
            <person name="Salamov A."/>
            <person name="Ngan C.Y."/>
            <person name="Daum C."/>
            <person name="Chiniquy J."/>
            <person name="Barry K."/>
            <person name="LaButti K."/>
            <person name="Simmons B.A."/>
            <person name="Magnuson J.K."/>
            <person name="Mortensen U.H."/>
            <person name="Larsen T.O."/>
            <person name="Grigoriev I.V."/>
            <person name="Baker S.E."/>
            <person name="Andersen M.R."/>
            <person name="Nordberg H.P."/>
            <person name="Cantor M.N."/>
            <person name="Hua S.X."/>
        </authorList>
    </citation>
    <scope>NUCLEOTIDE SEQUENCE [LARGE SCALE GENOMIC DNA]</scope>
    <source>
        <strain evidence="3 4">CBS 102.13</strain>
    </source>
</reference>
<protein>
    <submittedName>
        <fullName evidence="3">Uncharacterized protein</fullName>
    </submittedName>
</protein>
<dbReference type="RefSeq" id="XP_024669721.1">
    <property type="nucleotide sequence ID" value="XM_024813618.1"/>
</dbReference>
<feature type="region of interest" description="Disordered" evidence="1">
    <location>
        <begin position="1"/>
        <end position="256"/>
    </location>
</feature>
<feature type="compositionally biased region" description="Basic and acidic residues" evidence="1">
    <location>
        <begin position="60"/>
        <end position="72"/>
    </location>
</feature>
<dbReference type="GeneID" id="36520778"/>
<sequence>MSEARASGELEGSTLGSSSRDGEKEGRAQRRTHNPSGFLVDSSFIPRSKSLRLGHHRPRHSEPDRKEKRGAPEPEPGTEATGQKRRSRFPWIRHKEQPKASPPATPPNESVPERAGPESAGPSRMRQHVESQESQAERTDPQGTVGLDRDSLQIVNLALNLSESRKKNSLGRAPSSRLSSGGWTAPNAPSSLSYADTQPPVAGPSTRHRRTSTQLATDDRAIPINTSTSTAPNEQPSVQSFLPQSVGPDPLPQGFSRSTLARAEKARNYFELLSEYLRLLHSLPPLRPPGAGGSSSGSPPVTTGEGRAYNPLQVIRNRKVRFRERCPLVPESQGWNDVEKVHEWVNLVESCHSRQSRGSFERLRLPPFENNSKPTAHHEDVEEPDFIPTSPPSSLRRVSRTSSVKARRPRLDWLVSPAESLADAAWVESDLNKTKIIDKDGNHLYQDPASIVTSDDEMDVDAAQTRPPNNRLSVDADQLTSRTSWSSTSSILPADFKRTDRGRRRHRAPMSPQFPQSNPALPDRVGSKRDKLKMRSISPLSTPSTSDDDDYYNSRLNYTKSYKQLQRSNVPPGRGSADDVKRMPTVQPTKPTRNSWSERRASVSSGRSFGDRYDPLTSLAALDSIRSANTAYPEHFPSIASPLSSASSRSASPAKRQSRAVGSRSRSSIRFKEPPNRHSVESLALQKDSLEAPPRSPKLGPGPPPDRASPAQQDDPSRPSLHTRKGSTQESKLRGIFKGPGKIAGKVGNEVSKMGDLIMKKDHQPHSRKSSANSVTTDENASETEDPKGEKTSSRMALLRRLPTFADEPTRPRKDPDKSLKTSAANPSSPVLTSPPEDLAVELKASGLGGPRRHATDTQLYGIGESQGKSERFPASQKASEAPARFSKPEKAMTFGPELHSIQKQIKKRRHQDPTGSFIMHRPPVTGLAQAQASSASSPRRPLTPLSGQSRSWSISRRSVSSSLSSGVPNKREVERTRALLLSSGVKAREITRRAESVRTPTPEFLLRAYGTDAPIPAVARLHEHDLAARRLLEEFEKSHRRFQTSLDHFTRDTSAPLRSQLSNLEDTVDQSINPRVRTTTQEAEALSIQLNTTSTLAVKQLSDALDRGVRKRHRRLRWLRRAGFVMLEWALVGMLWWVWLIVMAFKLLRGVLRGTISGVRWVLWL</sequence>
<keyword evidence="2" id="KW-0812">Transmembrane</keyword>